<organism evidence="15 16">
    <name type="scientific">Exophiala bonariae</name>
    <dbReference type="NCBI Taxonomy" id="1690606"/>
    <lineage>
        <taxon>Eukaryota</taxon>
        <taxon>Fungi</taxon>
        <taxon>Dikarya</taxon>
        <taxon>Ascomycota</taxon>
        <taxon>Pezizomycotina</taxon>
        <taxon>Eurotiomycetes</taxon>
        <taxon>Chaetothyriomycetidae</taxon>
        <taxon>Chaetothyriales</taxon>
        <taxon>Herpotrichiellaceae</taxon>
        <taxon>Exophiala</taxon>
    </lineage>
</organism>
<evidence type="ECO:0000256" key="3">
    <source>
        <dbReference type="ARBA" id="ARBA00005760"/>
    </source>
</evidence>
<dbReference type="GO" id="GO:0070762">
    <property type="term" value="C:nuclear pore transmembrane ring"/>
    <property type="evidence" value="ECO:0007669"/>
    <property type="project" value="TreeGrafter"/>
</dbReference>
<keyword evidence="16" id="KW-1185">Reference proteome</keyword>
<feature type="transmembrane region" description="Helical" evidence="14">
    <location>
        <begin position="26"/>
        <end position="48"/>
    </location>
</feature>
<dbReference type="AlphaFoldDB" id="A0AAV9NGF2"/>
<feature type="transmembrane region" description="Helical" evidence="14">
    <location>
        <begin position="207"/>
        <end position="226"/>
    </location>
</feature>
<evidence type="ECO:0008006" key="17">
    <source>
        <dbReference type="Google" id="ProtNLM"/>
    </source>
</evidence>
<dbReference type="Pfam" id="PF09531">
    <property type="entry name" value="Ndc1_Nup"/>
    <property type="match status" value="1"/>
</dbReference>
<accession>A0AAV9NGF2</accession>
<feature type="transmembrane region" description="Helical" evidence="14">
    <location>
        <begin position="54"/>
        <end position="76"/>
    </location>
</feature>
<dbReference type="GO" id="GO:0015031">
    <property type="term" value="P:protein transport"/>
    <property type="evidence" value="ECO:0007669"/>
    <property type="project" value="UniProtKB-KW"/>
</dbReference>
<feature type="transmembrane region" description="Helical" evidence="14">
    <location>
        <begin position="163"/>
        <end position="183"/>
    </location>
</feature>
<evidence type="ECO:0000256" key="14">
    <source>
        <dbReference type="SAM" id="Phobius"/>
    </source>
</evidence>
<evidence type="ECO:0000256" key="6">
    <source>
        <dbReference type="ARBA" id="ARBA00022816"/>
    </source>
</evidence>
<dbReference type="GO" id="GO:0070631">
    <property type="term" value="P:spindle pole body localization"/>
    <property type="evidence" value="ECO:0007669"/>
    <property type="project" value="TreeGrafter"/>
</dbReference>
<dbReference type="RefSeq" id="XP_064707072.1">
    <property type="nucleotide sequence ID" value="XM_064845527.1"/>
</dbReference>
<dbReference type="PANTHER" id="PTHR13269">
    <property type="entry name" value="NUCLEOPORIN NDC1"/>
    <property type="match status" value="1"/>
</dbReference>
<evidence type="ECO:0000313" key="16">
    <source>
        <dbReference type="Proteomes" id="UP001358417"/>
    </source>
</evidence>
<keyword evidence="6" id="KW-0509">mRNA transport</keyword>
<comment type="subcellular location">
    <subcellularLocation>
        <location evidence="1">Nucleus membrane</location>
        <topology evidence="1">Multi-pass membrane protein</topology>
    </subcellularLocation>
    <subcellularLocation>
        <location evidence="2">Nucleus</location>
        <location evidence="2">Nuclear pore complex</location>
    </subcellularLocation>
</comment>
<evidence type="ECO:0000256" key="13">
    <source>
        <dbReference type="SAM" id="MobiDB-lite"/>
    </source>
</evidence>
<feature type="transmembrane region" description="Helical" evidence="14">
    <location>
        <begin position="83"/>
        <end position="103"/>
    </location>
</feature>
<dbReference type="GO" id="GO:0031965">
    <property type="term" value="C:nuclear membrane"/>
    <property type="evidence" value="ECO:0007669"/>
    <property type="project" value="UniProtKB-SubCell"/>
</dbReference>
<feature type="transmembrane region" description="Helical" evidence="14">
    <location>
        <begin position="265"/>
        <end position="281"/>
    </location>
</feature>
<evidence type="ECO:0000256" key="1">
    <source>
        <dbReference type="ARBA" id="ARBA00004232"/>
    </source>
</evidence>
<keyword evidence="9" id="KW-0811">Translocation</keyword>
<keyword evidence="11 14" id="KW-0472">Membrane</keyword>
<evidence type="ECO:0000256" key="12">
    <source>
        <dbReference type="ARBA" id="ARBA00023242"/>
    </source>
</evidence>
<reference evidence="15 16" key="1">
    <citation type="submission" date="2023-08" db="EMBL/GenBank/DDBJ databases">
        <title>Black Yeasts Isolated from many extreme environments.</title>
        <authorList>
            <person name="Coleine C."/>
            <person name="Stajich J.E."/>
            <person name="Selbmann L."/>
        </authorList>
    </citation>
    <scope>NUCLEOTIDE SEQUENCE [LARGE SCALE GENOMIC DNA]</scope>
    <source>
        <strain evidence="15 16">CCFEE 5792</strain>
    </source>
</reference>
<keyword evidence="5 14" id="KW-0812">Transmembrane</keyword>
<evidence type="ECO:0000256" key="4">
    <source>
        <dbReference type="ARBA" id="ARBA00022448"/>
    </source>
</evidence>
<keyword evidence="7" id="KW-0653">Protein transport</keyword>
<evidence type="ECO:0000256" key="2">
    <source>
        <dbReference type="ARBA" id="ARBA00004567"/>
    </source>
</evidence>
<evidence type="ECO:0000313" key="15">
    <source>
        <dbReference type="EMBL" id="KAK5053947.1"/>
    </source>
</evidence>
<feature type="compositionally biased region" description="Polar residues" evidence="13">
    <location>
        <begin position="669"/>
        <end position="689"/>
    </location>
</feature>
<keyword evidence="12" id="KW-0539">Nucleus</keyword>
<comment type="similarity">
    <text evidence="3">Belongs to the NDC1 family.</text>
</comment>
<name>A0AAV9NGF2_9EURO</name>
<dbReference type="GO" id="GO:0051028">
    <property type="term" value="P:mRNA transport"/>
    <property type="evidence" value="ECO:0007669"/>
    <property type="project" value="UniProtKB-KW"/>
</dbReference>
<feature type="transmembrane region" description="Helical" evidence="14">
    <location>
        <begin position="328"/>
        <end position="354"/>
    </location>
</feature>
<keyword evidence="4" id="KW-0813">Transport</keyword>
<proteinExistence type="inferred from homology"/>
<dbReference type="EMBL" id="JAVRRD010000011">
    <property type="protein sequence ID" value="KAK5053947.1"/>
    <property type="molecule type" value="Genomic_DNA"/>
</dbReference>
<dbReference type="GO" id="GO:0006999">
    <property type="term" value="P:nuclear pore organization"/>
    <property type="evidence" value="ECO:0007669"/>
    <property type="project" value="TreeGrafter"/>
</dbReference>
<evidence type="ECO:0000256" key="11">
    <source>
        <dbReference type="ARBA" id="ARBA00023136"/>
    </source>
</evidence>
<dbReference type="GO" id="GO:0106166">
    <property type="term" value="F:spindle pole body-nuclear membrane anchor activity"/>
    <property type="evidence" value="ECO:0007669"/>
    <property type="project" value="TreeGrafter"/>
</dbReference>
<protein>
    <recommendedName>
        <fullName evidence="17">Nucleoporin NDC1</fullName>
    </recommendedName>
</protein>
<sequence>MSTPVPTVRPPRHYYRFLTSALHSRFVHVLLRSLSLGLICVVGISLLSSNTQPGGVWLNVFTVVLAVISSLIGLYYFNTATSLIGGIGVYLIQLGGLDIWSHYRSTSILSLTLSLFRLSIGSVIYLMCSVFIFSLQIATLEVGQQTKISTWATLSRNLFSSDALKAIFGYGLSAFWFSEAYVWSSSDLGWVTRGSHTTSDTLNERGIFLQAYVLMLAVVSAFTHFYRNHSSLRIPVSRVPSSTSNEVANQSTHPIKPRWSQVEKAFWPAIVRSLLAVLIIIPSGIIYLAFLRSFLYSIHLFFAKLWFDISRTNAHATGFVDMVDISKYLVRCSVAGILLLFTWDMSCNLFLIYFSQEPTKMGLPLSASSKDPNGTLLTGLSSKKPVVQTFAFWELAIIAQKHKDRRQAIFEDIERPSGPMWPQMLQNGLQVLRAIDLRINGPPPIPPSENSHIKSLPSIIPKSSYPSSLPTKPKASWMRQGVSEVLGDFGNSDDVWYSENVEAKVSSALSQVKPSGASEVLMENLTNFLPSPVIALLKISHFDKINATVLGSPAGNAALIVDVIESITKMLVASLTEDTFGKATPTVPDAVRTFTKTLTTIEKFVNANKPGSDSGIEEVGIIVERLRAGLRELLAAFQVYLLDAGLGIAELNQARRAAEGPKSKEAESNDTFSRKSSPPENGTLQNAYSGKQGMRNRTDEPAPNNSRRTLTTNGVRRSGSGSQNGRLFPRKEMEQVR</sequence>
<dbReference type="InterPro" id="IPR019049">
    <property type="entry name" value="Nucleoporin_prot_Ndc1/Nup"/>
</dbReference>
<gene>
    <name evidence="15" type="ORF">LTR84_001909</name>
</gene>
<dbReference type="PANTHER" id="PTHR13269:SF6">
    <property type="entry name" value="NUCLEOPORIN NDC1"/>
    <property type="match status" value="1"/>
</dbReference>
<evidence type="ECO:0000256" key="9">
    <source>
        <dbReference type="ARBA" id="ARBA00023010"/>
    </source>
</evidence>
<dbReference type="Proteomes" id="UP001358417">
    <property type="component" value="Unassembled WGS sequence"/>
</dbReference>
<feature type="transmembrane region" description="Helical" evidence="14">
    <location>
        <begin position="123"/>
        <end position="142"/>
    </location>
</feature>
<feature type="compositionally biased region" description="Basic and acidic residues" evidence="13">
    <location>
        <begin position="656"/>
        <end position="667"/>
    </location>
</feature>
<keyword evidence="10" id="KW-0906">Nuclear pore complex</keyword>
<evidence type="ECO:0000256" key="10">
    <source>
        <dbReference type="ARBA" id="ARBA00023132"/>
    </source>
</evidence>
<evidence type="ECO:0000256" key="5">
    <source>
        <dbReference type="ARBA" id="ARBA00022692"/>
    </source>
</evidence>
<feature type="region of interest" description="Disordered" evidence="13">
    <location>
        <begin position="655"/>
        <end position="737"/>
    </location>
</feature>
<dbReference type="GO" id="GO:0005816">
    <property type="term" value="C:spindle pole body"/>
    <property type="evidence" value="ECO:0007669"/>
    <property type="project" value="TreeGrafter"/>
</dbReference>
<comment type="caution">
    <text evidence="15">The sequence shown here is derived from an EMBL/GenBank/DDBJ whole genome shotgun (WGS) entry which is preliminary data.</text>
</comment>
<evidence type="ECO:0000256" key="8">
    <source>
        <dbReference type="ARBA" id="ARBA00022989"/>
    </source>
</evidence>
<dbReference type="GeneID" id="89970125"/>
<evidence type="ECO:0000256" key="7">
    <source>
        <dbReference type="ARBA" id="ARBA00022927"/>
    </source>
</evidence>
<feature type="compositionally biased region" description="Polar residues" evidence="13">
    <location>
        <begin position="703"/>
        <end position="725"/>
    </location>
</feature>
<keyword evidence="8 14" id="KW-1133">Transmembrane helix</keyword>